<dbReference type="PANTHER" id="PTHR43252:SF2">
    <property type="entry name" value="TRANSCRIPTION REGULATOR, PADR-LIKE FAMILY"/>
    <property type="match status" value="1"/>
</dbReference>
<dbReference type="SUPFAM" id="SSF46785">
    <property type="entry name" value="Winged helix' DNA-binding domain"/>
    <property type="match status" value="1"/>
</dbReference>
<keyword evidence="4" id="KW-1185">Reference proteome</keyword>
<evidence type="ECO:0000259" key="1">
    <source>
        <dbReference type="Pfam" id="PF03551"/>
    </source>
</evidence>
<organism evidence="3 4">
    <name type="scientific">Sinomonas cellulolyticus</name>
    <dbReference type="NCBI Taxonomy" id="2801916"/>
    <lineage>
        <taxon>Bacteria</taxon>
        <taxon>Bacillati</taxon>
        <taxon>Actinomycetota</taxon>
        <taxon>Actinomycetes</taxon>
        <taxon>Micrococcales</taxon>
        <taxon>Micrococcaceae</taxon>
        <taxon>Sinomonas</taxon>
    </lineage>
</organism>
<accession>A0ABS1K6L6</accession>
<dbReference type="InterPro" id="IPR018309">
    <property type="entry name" value="Tscrpt_reg_PadR_C"/>
</dbReference>
<dbReference type="Pfam" id="PF03551">
    <property type="entry name" value="PadR"/>
    <property type="match status" value="1"/>
</dbReference>
<dbReference type="InterPro" id="IPR036388">
    <property type="entry name" value="WH-like_DNA-bd_sf"/>
</dbReference>
<dbReference type="Gene3D" id="6.10.140.190">
    <property type="match status" value="1"/>
</dbReference>
<evidence type="ECO:0000259" key="2">
    <source>
        <dbReference type="Pfam" id="PF10400"/>
    </source>
</evidence>
<proteinExistence type="predicted"/>
<reference evidence="3 4" key="1">
    <citation type="submission" date="2021-01" db="EMBL/GenBank/DDBJ databases">
        <title>Genome public.</title>
        <authorList>
            <person name="Liu C."/>
            <person name="Sun Q."/>
        </authorList>
    </citation>
    <scope>NUCLEOTIDE SEQUENCE [LARGE SCALE GENOMIC DNA]</scope>
    <source>
        <strain evidence="3 4">JC656</strain>
    </source>
</reference>
<dbReference type="PANTHER" id="PTHR43252">
    <property type="entry name" value="TRANSCRIPTIONAL REGULATOR YQJI"/>
    <property type="match status" value="1"/>
</dbReference>
<dbReference type="Gene3D" id="1.10.10.10">
    <property type="entry name" value="Winged helix-like DNA-binding domain superfamily/Winged helix DNA-binding domain"/>
    <property type="match status" value="1"/>
</dbReference>
<evidence type="ECO:0000313" key="4">
    <source>
        <dbReference type="Proteomes" id="UP000639051"/>
    </source>
</evidence>
<dbReference type="Pfam" id="PF10400">
    <property type="entry name" value="Vir_act_alpha_C"/>
    <property type="match status" value="1"/>
</dbReference>
<dbReference type="InterPro" id="IPR036390">
    <property type="entry name" value="WH_DNA-bd_sf"/>
</dbReference>
<protein>
    <submittedName>
        <fullName evidence="3">Helix-turn-helix transcriptional regulator</fullName>
    </submittedName>
</protein>
<dbReference type="InterPro" id="IPR005149">
    <property type="entry name" value="Tscrpt_reg_PadR_N"/>
</dbReference>
<sequence length="202" mass="22859">MNKAQRSADDAPSILGFAILQLLSRMPASGYDLKDRFQSSLGRGWHAYDTQIYRELKRLEAGGFTAGEIVKGRSGPQRRLYTITDRGLDTLREWLCSPIDFSKTKEEFLLRIWTLELFPPGEAEEFLVRARHEWHSQLQHQQASLRTLNDSYGDVDEGSSDVFARQLGIELTIALTKARLKWIERALKVLAARAAASGPDSH</sequence>
<dbReference type="RefSeq" id="WP_189693651.1">
    <property type="nucleotide sequence ID" value="NZ_BNCM01000006.1"/>
</dbReference>
<dbReference type="Proteomes" id="UP000639051">
    <property type="component" value="Unassembled WGS sequence"/>
</dbReference>
<gene>
    <name evidence="3" type="ORF">JJE72_17020</name>
</gene>
<name>A0ABS1K6L6_9MICC</name>
<dbReference type="EMBL" id="JAERRC010000046">
    <property type="protein sequence ID" value="MBL0707198.1"/>
    <property type="molecule type" value="Genomic_DNA"/>
</dbReference>
<comment type="caution">
    <text evidence="3">The sequence shown here is derived from an EMBL/GenBank/DDBJ whole genome shotgun (WGS) entry which is preliminary data.</text>
</comment>
<feature type="domain" description="Transcription regulator PadR N-terminal" evidence="1">
    <location>
        <begin position="19"/>
        <end position="92"/>
    </location>
</feature>
<feature type="domain" description="Transcription regulator PadR C-terminal" evidence="2">
    <location>
        <begin position="104"/>
        <end position="190"/>
    </location>
</feature>
<evidence type="ECO:0000313" key="3">
    <source>
        <dbReference type="EMBL" id="MBL0707198.1"/>
    </source>
</evidence>